<reference evidence="1 2" key="1">
    <citation type="submission" date="2015-06" db="EMBL/GenBank/DDBJ databases">
        <title>Draft genome assembly of filamentous brackish cyanobacterium Limnoraphis robusta strain CS-951.</title>
        <authorList>
            <person name="Willis A."/>
            <person name="Parks M."/>
            <person name="Burford M.A."/>
        </authorList>
    </citation>
    <scope>NUCLEOTIDE SEQUENCE [LARGE SCALE GENOMIC DNA]</scope>
    <source>
        <strain evidence="1 2">CS-951</strain>
    </source>
</reference>
<sequence>MLFKCELWPGSICKSDVAIHSKPDGGKVITVTELPWNTGVSIGRAFEILLDQICQKYYIDPERVMYFERILERGSLVDRWFLVHFDVVEGQVCNPRWQNVSYSFVRSAMTLSLTTQDRY</sequence>
<accession>A0A0F5YAJ7</accession>
<dbReference type="RefSeq" id="WP_046281029.1">
    <property type="nucleotide sequence ID" value="NZ_LATL02000190.1"/>
</dbReference>
<evidence type="ECO:0000313" key="1">
    <source>
        <dbReference type="EMBL" id="KKD35753.1"/>
    </source>
</evidence>
<organism evidence="1 2">
    <name type="scientific">Limnoraphis robusta CS-951</name>
    <dbReference type="NCBI Taxonomy" id="1637645"/>
    <lineage>
        <taxon>Bacteria</taxon>
        <taxon>Bacillati</taxon>
        <taxon>Cyanobacteriota</taxon>
        <taxon>Cyanophyceae</taxon>
        <taxon>Oscillatoriophycideae</taxon>
        <taxon>Oscillatoriales</taxon>
        <taxon>Sirenicapillariaceae</taxon>
        <taxon>Limnoraphis</taxon>
    </lineage>
</organism>
<dbReference type="AlphaFoldDB" id="A0A0F5YAJ7"/>
<dbReference type="OrthoDB" id="457651at2"/>
<dbReference type="Proteomes" id="UP000033607">
    <property type="component" value="Unassembled WGS sequence"/>
</dbReference>
<name>A0A0F5YAJ7_9CYAN</name>
<protein>
    <submittedName>
        <fullName evidence="1">Uncharacterized protein</fullName>
    </submittedName>
</protein>
<dbReference type="EMBL" id="LATL02000190">
    <property type="protein sequence ID" value="KKD35753.1"/>
    <property type="molecule type" value="Genomic_DNA"/>
</dbReference>
<evidence type="ECO:0000313" key="2">
    <source>
        <dbReference type="Proteomes" id="UP000033607"/>
    </source>
</evidence>
<comment type="caution">
    <text evidence="1">The sequence shown here is derived from an EMBL/GenBank/DDBJ whole genome shotgun (WGS) entry which is preliminary data.</text>
</comment>
<proteinExistence type="predicted"/>
<gene>
    <name evidence="1" type="ORF">WN50_23495</name>
</gene>